<keyword evidence="10" id="KW-1185">Reference proteome</keyword>
<evidence type="ECO:0000256" key="3">
    <source>
        <dbReference type="ARBA" id="ARBA00005795"/>
    </source>
</evidence>
<evidence type="ECO:0008006" key="11">
    <source>
        <dbReference type="Google" id="ProtNLM"/>
    </source>
</evidence>
<comment type="subcellular location">
    <subcellularLocation>
        <location evidence="2">Chromosome</location>
        <location evidence="2">Centromere</location>
    </subcellularLocation>
    <subcellularLocation>
        <location evidence="1">Nucleus</location>
    </subcellularLocation>
</comment>
<dbReference type="Pfam" id="PF11802">
    <property type="entry name" value="CENP-K"/>
    <property type="match status" value="1"/>
</dbReference>
<reference evidence="9 10" key="1">
    <citation type="submission" date="2018-08" db="EMBL/GenBank/DDBJ databases">
        <title>Genome and evolution of the arbuscular mycorrhizal fungus Diversispora epigaea (formerly Glomus versiforme) and its bacterial endosymbionts.</title>
        <authorList>
            <person name="Sun X."/>
            <person name="Fei Z."/>
            <person name="Harrison M."/>
        </authorList>
    </citation>
    <scope>NUCLEOTIDE SEQUENCE [LARGE SCALE GENOMIC DNA]</scope>
    <source>
        <strain evidence="9 10">IT104</strain>
    </source>
</reference>
<organism evidence="9 10">
    <name type="scientific">Diversispora epigaea</name>
    <dbReference type="NCBI Taxonomy" id="1348612"/>
    <lineage>
        <taxon>Eukaryota</taxon>
        <taxon>Fungi</taxon>
        <taxon>Fungi incertae sedis</taxon>
        <taxon>Mucoromycota</taxon>
        <taxon>Glomeromycotina</taxon>
        <taxon>Glomeromycetes</taxon>
        <taxon>Diversisporales</taxon>
        <taxon>Diversisporaceae</taxon>
        <taxon>Diversispora</taxon>
    </lineage>
</organism>
<dbReference type="GO" id="GO:0051382">
    <property type="term" value="P:kinetochore assembly"/>
    <property type="evidence" value="ECO:0007669"/>
    <property type="project" value="InterPro"/>
</dbReference>
<evidence type="ECO:0000256" key="6">
    <source>
        <dbReference type="ARBA" id="ARBA00023242"/>
    </source>
</evidence>
<evidence type="ECO:0000256" key="4">
    <source>
        <dbReference type="ARBA" id="ARBA00022454"/>
    </source>
</evidence>
<name>A0A397I9T8_9GLOM</name>
<dbReference type="OrthoDB" id="9445768at2759"/>
<keyword evidence="6" id="KW-0539">Nucleus</keyword>
<dbReference type="GO" id="GO:0000775">
    <property type="term" value="C:chromosome, centromeric region"/>
    <property type="evidence" value="ECO:0007669"/>
    <property type="project" value="UniProtKB-SubCell"/>
</dbReference>
<keyword evidence="4" id="KW-0158">Chromosome</keyword>
<sequence length="287" mass="34396">MNIMNSEETEELSLSDLLNNLNPLERNSKKKFQDIYCDVNETDYSKILQTLQLQCEQENEKINKLNSLMEYFQQQKPEIEEDEKKILLLIAEERLLDQEIEEQKRKRQTVETRNRVLNEISVKDHIYETVEQYKKSLPQLNLEIQDVKEQITREKETLNEFDIINKTLSEKLELSNEHISYDSRFENSHEKLQKVQEIFDELNRELFKFVEHNFENKKMVDDDNEQRTSSLKTILEDLMNRAFSDSPYIRIDIDRVWKPYVGTLIRAGIAQRHPNDANLIKLVEFHK</sequence>
<dbReference type="GO" id="GO:0005634">
    <property type="term" value="C:nucleus"/>
    <property type="evidence" value="ECO:0007669"/>
    <property type="project" value="UniProtKB-SubCell"/>
</dbReference>
<evidence type="ECO:0000313" key="10">
    <source>
        <dbReference type="Proteomes" id="UP000266861"/>
    </source>
</evidence>
<dbReference type="AlphaFoldDB" id="A0A397I9T8"/>
<evidence type="ECO:0000313" key="9">
    <source>
        <dbReference type="EMBL" id="RHZ72569.1"/>
    </source>
</evidence>
<dbReference type="InterPro" id="IPR020993">
    <property type="entry name" value="Centromere_CenpK"/>
</dbReference>
<proteinExistence type="inferred from homology"/>
<accession>A0A397I9T8</accession>
<protein>
    <recommendedName>
        <fullName evidence="11">Centromere protein Cenp-K</fullName>
    </recommendedName>
</protein>
<evidence type="ECO:0000256" key="5">
    <source>
        <dbReference type="ARBA" id="ARBA00023054"/>
    </source>
</evidence>
<keyword evidence="7" id="KW-0137">Centromere</keyword>
<evidence type="ECO:0000256" key="2">
    <source>
        <dbReference type="ARBA" id="ARBA00004584"/>
    </source>
</evidence>
<evidence type="ECO:0000256" key="7">
    <source>
        <dbReference type="ARBA" id="ARBA00023328"/>
    </source>
</evidence>
<dbReference type="EMBL" id="PQFF01000224">
    <property type="protein sequence ID" value="RHZ72569.1"/>
    <property type="molecule type" value="Genomic_DNA"/>
</dbReference>
<evidence type="ECO:0000256" key="1">
    <source>
        <dbReference type="ARBA" id="ARBA00004123"/>
    </source>
</evidence>
<keyword evidence="5 8" id="KW-0175">Coiled coil</keyword>
<dbReference type="GO" id="GO:0000070">
    <property type="term" value="P:mitotic sister chromatid segregation"/>
    <property type="evidence" value="ECO:0007669"/>
    <property type="project" value="TreeGrafter"/>
</dbReference>
<dbReference type="Proteomes" id="UP000266861">
    <property type="component" value="Unassembled WGS sequence"/>
</dbReference>
<gene>
    <name evidence="9" type="ORF">Glove_242g76</name>
</gene>
<dbReference type="STRING" id="1348612.A0A397I9T8"/>
<evidence type="ECO:0000256" key="8">
    <source>
        <dbReference type="SAM" id="Coils"/>
    </source>
</evidence>
<dbReference type="PANTHER" id="PTHR14401">
    <property type="entry name" value="CENTROMERE PROTEIN K"/>
    <property type="match status" value="1"/>
</dbReference>
<comment type="caution">
    <text evidence="9">The sequence shown here is derived from an EMBL/GenBank/DDBJ whole genome shotgun (WGS) entry which is preliminary data.</text>
</comment>
<feature type="coiled-coil region" evidence="8">
    <location>
        <begin position="48"/>
        <end position="157"/>
    </location>
</feature>
<dbReference type="PANTHER" id="PTHR14401:SF6">
    <property type="entry name" value="CENTROMERE PROTEIN K"/>
    <property type="match status" value="1"/>
</dbReference>
<comment type="similarity">
    <text evidence="3">Belongs to the CENP-K/MCM22 family.</text>
</comment>